<proteinExistence type="predicted"/>
<sequence length="63" mass="7220">DDDAYSLLLQLQQRAKSWSQAGIATIVFSLDDHWPYRMLQINASRMSRLTVSDLNQEEAIHAT</sequence>
<reference evidence="1" key="1">
    <citation type="submission" date="2022-06" db="EMBL/GenBank/DDBJ databases">
        <authorList>
            <consortium name="SYNGENTA / RWTH Aachen University"/>
        </authorList>
    </citation>
    <scope>NUCLEOTIDE SEQUENCE</scope>
</reference>
<dbReference type="EMBL" id="CALTRL010005959">
    <property type="protein sequence ID" value="CAH7688162.1"/>
    <property type="molecule type" value="Genomic_DNA"/>
</dbReference>
<feature type="non-terminal residue" evidence="1">
    <location>
        <position position="1"/>
    </location>
</feature>
<evidence type="ECO:0000313" key="2">
    <source>
        <dbReference type="Proteomes" id="UP001153365"/>
    </source>
</evidence>
<protein>
    <submittedName>
        <fullName evidence="1">Uncharacterized protein</fullName>
    </submittedName>
</protein>
<dbReference type="AlphaFoldDB" id="A0AAV0BLN6"/>
<comment type="caution">
    <text evidence="1">The sequence shown here is derived from an EMBL/GenBank/DDBJ whole genome shotgun (WGS) entry which is preliminary data.</text>
</comment>
<evidence type="ECO:0000313" key="1">
    <source>
        <dbReference type="EMBL" id="CAH7688162.1"/>
    </source>
</evidence>
<gene>
    <name evidence="1" type="ORF">PPACK8108_LOCUS23083</name>
</gene>
<name>A0AAV0BLN6_PHAPC</name>
<dbReference type="PANTHER" id="PTHR36168:SF1">
    <property type="entry name" value="ORC1-LIKE AAA ATPASE DOMAIN-CONTAINING PROTEIN"/>
    <property type="match status" value="1"/>
</dbReference>
<dbReference type="Proteomes" id="UP001153365">
    <property type="component" value="Unassembled WGS sequence"/>
</dbReference>
<keyword evidence="2" id="KW-1185">Reference proteome</keyword>
<accession>A0AAV0BLN6</accession>
<organism evidence="1 2">
    <name type="scientific">Phakopsora pachyrhizi</name>
    <name type="common">Asian soybean rust disease fungus</name>
    <dbReference type="NCBI Taxonomy" id="170000"/>
    <lineage>
        <taxon>Eukaryota</taxon>
        <taxon>Fungi</taxon>
        <taxon>Dikarya</taxon>
        <taxon>Basidiomycota</taxon>
        <taxon>Pucciniomycotina</taxon>
        <taxon>Pucciniomycetes</taxon>
        <taxon>Pucciniales</taxon>
        <taxon>Phakopsoraceae</taxon>
        <taxon>Phakopsora</taxon>
    </lineage>
</organism>
<dbReference type="PANTHER" id="PTHR36168">
    <property type="entry name" value="CHROMOSOME 1, WHOLE GENOME SHOTGUN SEQUENCE"/>
    <property type="match status" value="1"/>
</dbReference>